<organism evidence="1 2">
    <name type="scientific">Pristionchus entomophagus</name>
    <dbReference type="NCBI Taxonomy" id="358040"/>
    <lineage>
        <taxon>Eukaryota</taxon>
        <taxon>Metazoa</taxon>
        <taxon>Ecdysozoa</taxon>
        <taxon>Nematoda</taxon>
        <taxon>Chromadorea</taxon>
        <taxon>Rhabditida</taxon>
        <taxon>Rhabditina</taxon>
        <taxon>Diplogasteromorpha</taxon>
        <taxon>Diplogasteroidea</taxon>
        <taxon>Neodiplogasteridae</taxon>
        <taxon>Pristionchus</taxon>
    </lineage>
</organism>
<keyword evidence="2" id="KW-1185">Reference proteome</keyword>
<reference evidence="1" key="1">
    <citation type="submission" date="2023-10" db="EMBL/GenBank/DDBJ databases">
        <title>Genome assembly of Pristionchus species.</title>
        <authorList>
            <person name="Yoshida K."/>
            <person name="Sommer R.J."/>
        </authorList>
    </citation>
    <scope>NUCLEOTIDE SEQUENCE</scope>
    <source>
        <strain evidence="1">RS0144</strain>
    </source>
</reference>
<proteinExistence type="predicted"/>
<comment type="caution">
    <text evidence="1">The sequence shown here is derived from an EMBL/GenBank/DDBJ whole genome shotgun (WGS) entry which is preliminary data.</text>
</comment>
<name>A0AAV5U3I5_9BILA</name>
<dbReference type="AlphaFoldDB" id="A0AAV5U3I5"/>
<dbReference type="Proteomes" id="UP001432027">
    <property type="component" value="Unassembled WGS sequence"/>
</dbReference>
<dbReference type="EMBL" id="BTSX01000005">
    <property type="protein sequence ID" value="GMT01429.1"/>
    <property type="molecule type" value="Genomic_DNA"/>
</dbReference>
<gene>
    <name evidence="1" type="ORF">PENTCL1PPCAC_23603</name>
</gene>
<evidence type="ECO:0000313" key="2">
    <source>
        <dbReference type="Proteomes" id="UP001432027"/>
    </source>
</evidence>
<feature type="non-terminal residue" evidence="1">
    <location>
        <position position="1"/>
    </location>
</feature>
<evidence type="ECO:0000313" key="1">
    <source>
        <dbReference type="EMBL" id="GMT01429.1"/>
    </source>
</evidence>
<protein>
    <submittedName>
        <fullName evidence="1">Uncharacterized protein</fullName>
    </submittedName>
</protein>
<sequence>DLMCIGSSDFEVLSSFLSHEVVCQWYDFITDQNLVVNDGIEIAVIINVKGRSGDRFRKIPQK</sequence>
<accession>A0AAV5U3I5</accession>